<accession>A0A1I7WAU4</accession>
<organism evidence="1 2">
    <name type="scientific">Heterorhabditis bacteriophora</name>
    <name type="common">Entomopathogenic nematode worm</name>
    <dbReference type="NCBI Taxonomy" id="37862"/>
    <lineage>
        <taxon>Eukaryota</taxon>
        <taxon>Metazoa</taxon>
        <taxon>Ecdysozoa</taxon>
        <taxon>Nematoda</taxon>
        <taxon>Chromadorea</taxon>
        <taxon>Rhabditida</taxon>
        <taxon>Rhabditina</taxon>
        <taxon>Rhabditomorpha</taxon>
        <taxon>Strongyloidea</taxon>
        <taxon>Heterorhabditidae</taxon>
        <taxon>Heterorhabditis</taxon>
    </lineage>
</organism>
<reference evidence="2" key="1">
    <citation type="submission" date="2016-11" db="UniProtKB">
        <authorList>
            <consortium name="WormBaseParasite"/>
        </authorList>
    </citation>
    <scope>IDENTIFICATION</scope>
</reference>
<protein>
    <submittedName>
        <fullName evidence="2">Transposase</fullName>
    </submittedName>
</protein>
<keyword evidence="1" id="KW-1185">Reference proteome</keyword>
<sequence length="24" mass="2895">MTDLINGTLRECFVQPEDAYRYIF</sequence>
<name>A0A1I7WAU4_HETBA</name>
<dbReference type="WBParaSite" id="Hba_01786">
    <property type="protein sequence ID" value="Hba_01786"/>
    <property type="gene ID" value="Hba_01786"/>
</dbReference>
<dbReference type="AlphaFoldDB" id="A0A1I7WAU4"/>
<proteinExistence type="predicted"/>
<evidence type="ECO:0000313" key="2">
    <source>
        <dbReference type="WBParaSite" id="Hba_01786"/>
    </source>
</evidence>
<dbReference type="Proteomes" id="UP000095283">
    <property type="component" value="Unplaced"/>
</dbReference>
<evidence type="ECO:0000313" key="1">
    <source>
        <dbReference type="Proteomes" id="UP000095283"/>
    </source>
</evidence>